<dbReference type="EMBL" id="CAJNIZ010004911">
    <property type="protein sequence ID" value="CAE7237185.1"/>
    <property type="molecule type" value="Genomic_DNA"/>
</dbReference>
<protein>
    <submittedName>
        <fullName evidence="1">Uncharacterized protein</fullName>
    </submittedName>
</protein>
<gene>
    <name evidence="1" type="ORF">SPIL2461_LOCUS3906</name>
</gene>
<dbReference type="AlphaFoldDB" id="A0A812L8Q8"/>
<dbReference type="SUPFAM" id="SSF47095">
    <property type="entry name" value="HMG-box"/>
    <property type="match status" value="1"/>
</dbReference>
<reference evidence="1" key="1">
    <citation type="submission" date="2021-02" db="EMBL/GenBank/DDBJ databases">
        <authorList>
            <person name="Dougan E. K."/>
            <person name="Rhodes N."/>
            <person name="Thang M."/>
            <person name="Chan C."/>
        </authorList>
    </citation>
    <scope>NUCLEOTIDE SEQUENCE</scope>
</reference>
<dbReference type="Gene3D" id="1.10.30.10">
    <property type="entry name" value="High mobility group box domain"/>
    <property type="match status" value="1"/>
</dbReference>
<proteinExistence type="predicted"/>
<evidence type="ECO:0000313" key="2">
    <source>
        <dbReference type="Proteomes" id="UP000649617"/>
    </source>
</evidence>
<evidence type="ECO:0000313" key="1">
    <source>
        <dbReference type="EMBL" id="CAE7237185.1"/>
    </source>
</evidence>
<dbReference type="OrthoDB" id="437670at2759"/>
<dbReference type="Proteomes" id="UP000649617">
    <property type="component" value="Unassembled WGS sequence"/>
</dbReference>
<accession>A0A812L8Q8</accession>
<name>A0A812L8Q8_SYMPI</name>
<comment type="caution">
    <text evidence="1">The sequence shown here is derived from an EMBL/GenBank/DDBJ whole genome shotgun (WGS) entry which is preliminary data.</text>
</comment>
<organism evidence="1 2">
    <name type="scientific">Symbiodinium pilosum</name>
    <name type="common">Dinoflagellate</name>
    <dbReference type="NCBI Taxonomy" id="2952"/>
    <lineage>
        <taxon>Eukaryota</taxon>
        <taxon>Sar</taxon>
        <taxon>Alveolata</taxon>
        <taxon>Dinophyceae</taxon>
        <taxon>Suessiales</taxon>
        <taxon>Symbiodiniaceae</taxon>
        <taxon>Symbiodinium</taxon>
    </lineage>
</organism>
<feature type="non-terminal residue" evidence="1">
    <location>
        <position position="1009"/>
    </location>
</feature>
<dbReference type="InterPro" id="IPR036910">
    <property type="entry name" value="HMG_box_dom_sf"/>
</dbReference>
<feature type="non-terminal residue" evidence="1">
    <location>
        <position position="1"/>
    </location>
</feature>
<keyword evidence="2" id="KW-1185">Reference proteome</keyword>
<sequence length="1009" mass="111208">AADCWATSAILAEAHFASMDLSEAFSDVEVVSDGLPEPPGEAFQADLLAAFSDGDEEVSAAHDVLALAVPAGAVSVVAKEQGTAATETCRSARECLKGKLGKGRHGGQLERNMICRHMRAQKREKKSRQTEDELLAALGNCQLVKNGVCFSVAAKPTRAGGIRIILTKAAGRGNRYVRKVAFEKFLRASFGLNTSNVALAAVLGLDSSTIPRLQKTCAGTFMIAQARVLARICSFCQRKKPLTVHEQLKYDETTEHLVMEPQAGQADDPLRIETLQFLEQWHHGRDCEADGQENDAEGKTMFSRKLREFREMWNGPYAGHPVHRCSGRHCKSKAECVARMAATFISLLLTALPAVPSPNKWCKIFPSSDFVGLGLLVNNVLPGIFNLAFQPMMFAADLNHEEADPRLVEGLYFHAVQGKRYLGSREFLTSPDSQLRCRIWLLVSEHLRRLVFFWLRILKVGKKVRARPPICELLDPRTSVAWAVLQNVARQLLDPHGRGRLVMIWRPAGFPTYGEWCAECTASVRELRRVLICLAGWVYRRHVVYWQELPWPLLQFVDREAEETTVQAAKNLWESSFTCCAAPGLARDLKRMGVSADELATNPKWTAVLAGYGALLEMTIADVECKHALSKHWADRPFPTITAKHINREAAVCVEEARLHADSLKTLAAGARAIAPAEGLEGRKQVSVQVKTPAPRAKSAYMFFRDDLLAAQQRVSSDVVNPCSREFWASLKEAWAALPEARKAYYEDLAQESIRSAAAKRLQSRQKKPRLGRPDDAVVPAAVKDADVQPDEAPSCAEMRPLSQYVPGSSLPAAASFYNPWVLASSLAGVADLPEMAREIGKYFTTEQDALADLADDCLRCSPVSEEQLQQSWKHNVSQGRTWAATLQQFNAETQRFAMPSNQDLFPESIIYQSSCGLLCRTKASPGDIRCFQSLLDAFDTVVCRCGDGSIASASKCDILLRCSITTADADHFAEFYSLLTSLSARSGPHASGQIFVSLDAVAWSVLAQ</sequence>